<protein>
    <recommendedName>
        <fullName evidence="3">Macrocin O-methyltransferase</fullName>
    </recommendedName>
</protein>
<dbReference type="InterPro" id="IPR029063">
    <property type="entry name" value="SAM-dependent_MTases_sf"/>
</dbReference>
<dbReference type="InterPro" id="IPR008884">
    <property type="entry name" value="TylF_MeTrfase"/>
</dbReference>
<gene>
    <name evidence="1" type="ORF">AQJ91_41995</name>
</gene>
<proteinExistence type="predicted"/>
<reference evidence="1 2" key="1">
    <citation type="submission" date="2015-10" db="EMBL/GenBank/DDBJ databases">
        <title>Draft genome sequence of Streptomyces sp. RV15, isolated from a marine sponge.</title>
        <authorList>
            <person name="Ruckert C."/>
            <person name="Abdelmohsen U.R."/>
            <person name="Winkler A."/>
            <person name="Hentschel U."/>
            <person name="Kalinowski J."/>
            <person name="Kampfer P."/>
            <person name="Glaeser S."/>
        </authorList>
    </citation>
    <scope>NUCLEOTIDE SEQUENCE [LARGE SCALE GENOMIC DNA]</scope>
    <source>
        <strain evidence="1 2">RV15</strain>
    </source>
</reference>
<dbReference type="Gene3D" id="3.40.50.150">
    <property type="entry name" value="Vaccinia Virus protein VP39"/>
    <property type="match status" value="1"/>
</dbReference>
<dbReference type="Pfam" id="PF05711">
    <property type="entry name" value="TylF"/>
    <property type="match status" value="1"/>
</dbReference>
<dbReference type="EMBL" id="LMXB01000117">
    <property type="protein sequence ID" value="KUO15324.1"/>
    <property type="molecule type" value="Genomic_DNA"/>
</dbReference>
<dbReference type="PANTHER" id="PTHR40036">
    <property type="entry name" value="MACROCIN O-METHYLTRANSFERASE"/>
    <property type="match status" value="1"/>
</dbReference>
<accession>A0A101UR29</accession>
<dbReference type="SUPFAM" id="SSF53335">
    <property type="entry name" value="S-adenosyl-L-methionine-dependent methyltransferases"/>
    <property type="match status" value="1"/>
</dbReference>
<evidence type="ECO:0000313" key="2">
    <source>
        <dbReference type="Proteomes" id="UP000053260"/>
    </source>
</evidence>
<keyword evidence="2" id="KW-1185">Reference proteome</keyword>
<organism evidence="1 2">
    <name type="scientific">Streptomyces dysideae</name>
    <dbReference type="NCBI Taxonomy" id="909626"/>
    <lineage>
        <taxon>Bacteria</taxon>
        <taxon>Bacillati</taxon>
        <taxon>Actinomycetota</taxon>
        <taxon>Actinomycetes</taxon>
        <taxon>Kitasatosporales</taxon>
        <taxon>Streptomycetaceae</taxon>
        <taxon>Streptomyces</taxon>
    </lineage>
</organism>
<dbReference type="Proteomes" id="UP000053260">
    <property type="component" value="Unassembled WGS sequence"/>
</dbReference>
<name>A0A101UR29_9ACTN</name>
<dbReference type="AlphaFoldDB" id="A0A101UR29"/>
<dbReference type="PANTHER" id="PTHR40036:SF1">
    <property type="entry name" value="MACROCIN O-METHYLTRANSFERASE"/>
    <property type="match status" value="1"/>
</dbReference>
<sequence length="246" mass="27721">MKRVLMRCADGEVFLAAPPDGEASRAPSMEEMENGVAMHPDADTMVGRPRLDNVQACIESVLRDNVPGDFVETGVWRGGTCVFMRAVLKAHGVTDRRVWLADSFAGFPKPDSRTYPMDAVYERYASFAKGLGESIAVPADDVRARFRGYGLLDDQVRFLEGFFADTLPQAPVDDIALLRLDGDYYQSTWEALEHLYPRLSSGGYCIVDDYWLTTCRKAVDDFREKHGITESVEIIDWTGVYWRKEQ</sequence>
<dbReference type="STRING" id="909626.AQJ91_41995"/>
<evidence type="ECO:0008006" key="3">
    <source>
        <dbReference type="Google" id="ProtNLM"/>
    </source>
</evidence>
<evidence type="ECO:0000313" key="1">
    <source>
        <dbReference type="EMBL" id="KUO15324.1"/>
    </source>
</evidence>
<comment type="caution">
    <text evidence="1">The sequence shown here is derived from an EMBL/GenBank/DDBJ whole genome shotgun (WGS) entry which is preliminary data.</text>
</comment>